<evidence type="ECO:0000256" key="2">
    <source>
        <dbReference type="ARBA" id="ARBA00023002"/>
    </source>
</evidence>
<dbReference type="Pfam" id="PF01593">
    <property type="entry name" value="Amino_oxidase"/>
    <property type="match status" value="1"/>
</dbReference>
<evidence type="ECO:0000313" key="5">
    <source>
        <dbReference type="Proteomes" id="UP001596022"/>
    </source>
</evidence>
<accession>A0ABV9GNG8</accession>
<dbReference type="PRINTS" id="PR00757">
    <property type="entry name" value="AMINEOXDASEF"/>
</dbReference>
<reference evidence="5" key="1">
    <citation type="journal article" date="2019" name="Int. J. Syst. Evol. Microbiol.">
        <title>The Global Catalogue of Microorganisms (GCM) 10K type strain sequencing project: providing services to taxonomists for standard genome sequencing and annotation.</title>
        <authorList>
            <consortium name="The Broad Institute Genomics Platform"/>
            <consortium name="The Broad Institute Genome Sequencing Center for Infectious Disease"/>
            <person name="Wu L."/>
            <person name="Ma J."/>
        </authorList>
    </citation>
    <scope>NUCLEOTIDE SEQUENCE [LARGE SCALE GENOMIC DNA]</scope>
    <source>
        <strain evidence="5">CGMCC 1.16306</strain>
    </source>
</reference>
<dbReference type="RefSeq" id="WP_376846891.1">
    <property type="nucleotide sequence ID" value="NZ_JBHSFW010000012.1"/>
</dbReference>
<evidence type="ECO:0000256" key="1">
    <source>
        <dbReference type="ARBA" id="ARBA00001974"/>
    </source>
</evidence>
<dbReference type="PANTHER" id="PTHR10742">
    <property type="entry name" value="FLAVIN MONOAMINE OXIDASE"/>
    <property type="match status" value="1"/>
</dbReference>
<dbReference type="InterPro" id="IPR002937">
    <property type="entry name" value="Amino_oxidase"/>
</dbReference>
<dbReference type="InterPro" id="IPR036188">
    <property type="entry name" value="FAD/NAD-bd_sf"/>
</dbReference>
<dbReference type="SUPFAM" id="SSF54373">
    <property type="entry name" value="FAD-linked reductases, C-terminal domain"/>
    <property type="match status" value="1"/>
</dbReference>
<dbReference type="SUPFAM" id="SSF51905">
    <property type="entry name" value="FAD/NAD(P)-binding domain"/>
    <property type="match status" value="1"/>
</dbReference>
<name>A0ABV9GNG8_9BACL</name>
<comment type="cofactor">
    <cofactor evidence="1">
        <name>FAD</name>
        <dbReference type="ChEBI" id="CHEBI:57692"/>
    </cofactor>
</comment>
<dbReference type="InterPro" id="IPR001613">
    <property type="entry name" value="Flavin_amine_oxidase"/>
</dbReference>
<dbReference type="InterPro" id="IPR050281">
    <property type="entry name" value="Flavin_monoamine_oxidase"/>
</dbReference>
<keyword evidence="2" id="KW-0560">Oxidoreductase</keyword>
<evidence type="ECO:0000259" key="3">
    <source>
        <dbReference type="Pfam" id="PF01593"/>
    </source>
</evidence>
<dbReference type="PANTHER" id="PTHR10742:SF342">
    <property type="entry name" value="AMINE OXIDASE"/>
    <property type="match status" value="1"/>
</dbReference>
<dbReference type="Gene3D" id="1.10.405.10">
    <property type="entry name" value="Guanine Nucleotide Dissociation Inhibitor, domain 1"/>
    <property type="match status" value="1"/>
</dbReference>
<sequence length="495" mass="55638">MEHSVPPNLSYRDLLLTIRNGLAKTRAPKHIIIVGAGMAGLVAASLLKAAGHKVTILETTERVGGRVYTKREPFVDNLYLDVGAMRIPHNHFLVLEYIKKFGLKVDAFLNSTPNDLIYANGIKTNRRTYEQNPDILGYPVMPSEKGKTAEQLLMLAIQPIYDFIKQGAYLNWEKVVQDFSKYSMETFLRYNPVGASLSPGALEMAKVMIGLEGFPELAFPAILRELLPMIDPDGRFYEIIGGNDRLPNAFVPFIKEDIYLGQKMIKISQHNGQVTVHTIHFQSLRPLSTTGDIAIVTIPFTLLDFVDVEPQHTFSHEKYKAIRELHYVPATKIGLQFRRRFWEDDGIQGGKLSTDLPIRFAYYPSHLIGSSGSGIILASYTWQDDTLSWDNLPEEDRIHNALNNLATIHGDKIYKEFLVGASHSWAEDLYTCGAAFSMYKPNQEVDLNPAIYTSEGNVHFAGEHTSQHPGWIEGAIESGIRVAHEVNHLPRTYQG</sequence>
<proteinExistence type="predicted"/>
<dbReference type="Proteomes" id="UP001596022">
    <property type="component" value="Unassembled WGS sequence"/>
</dbReference>
<organism evidence="4 5">
    <name type="scientific">Camelliibacillus cellulosilyticus</name>
    <dbReference type="NCBI Taxonomy" id="2174486"/>
    <lineage>
        <taxon>Bacteria</taxon>
        <taxon>Bacillati</taxon>
        <taxon>Bacillota</taxon>
        <taxon>Bacilli</taxon>
        <taxon>Bacillales</taxon>
        <taxon>Sporolactobacillaceae</taxon>
        <taxon>Camelliibacillus</taxon>
    </lineage>
</organism>
<dbReference type="Gene3D" id="3.90.660.10">
    <property type="match status" value="1"/>
</dbReference>
<feature type="domain" description="Amine oxidase" evidence="3">
    <location>
        <begin position="38"/>
        <end position="486"/>
    </location>
</feature>
<keyword evidence="5" id="KW-1185">Reference proteome</keyword>
<evidence type="ECO:0000313" key="4">
    <source>
        <dbReference type="EMBL" id="MFC4619799.1"/>
    </source>
</evidence>
<comment type="caution">
    <text evidence="4">The sequence shown here is derived from an EMBL/GenBank/DDBJ whole genome shotgun (WGS) entry which is preliminary data.</text>
</comment>
<dbReference type="Gene3D" id="3.50.50.60">
    <property type="entry name" value="FAD/NAD(P)-binding domain"/>
    <property type="match status" value="1"/>
</dbReference>
<gene>
    <name evidence="4" type="ORF">ACFO4N_13890</name>
</gene>
<protein>
    <submittedName>
        <fullName evidence="4">Flavin monoamine oxidase family protein</fullName>
    </submittedName>
</protein>
<dbReference type="EMBL" id="JBHSFW010000012">
    <property type="protein sequence ID" value="MFC4619799.1"/>
    <property type="molecule type" value="Genomic_DNA"/>
</dbReference>